<dbReference type="SUPFAM" id="SSF53807">
    <property type="entry name" value="Helical backbone' metal receptor"/>
    <property type="match status" value="1"/>
</dbReference>
<dbReference type="PANTHER" id="PTHR42953">
    <property type="entry name" value="HIGH-AFFINITY ZINC UPTAKE SYSTEM PROTEIN ZNUA-RELATED"/>
    <property type="match status" value="1"/>
</dbReference>
<keyword evidence="2" id="KW-0813">Transport</keyword>
<dbReference type="InterPro" id="IPR006127">
    <property type="entry name" value="ZnuA-like"/>
</dbReference>
<evidence type="ECO:0000256" key="1">
    <source>
        <dbReference type="ARBA" id="ARBA00004196"/>
    </source>
</evidence>
<feature type="signal peptide" evidence="5">
    <location>
        <begin position="1"/>
        <end position="25"/>
    </location>
</feature>
<gene>
    <name evidence="6" type="ORF">HOP40_09745</name>
</gene>
<feature type="chain" id="PRO_5038864412" evidence="5">
    <location>
        <begin position="26"/>
        <end position="325"/>
    </location>
</feature>
<reference evidence="6 7" key="1">
    <citation type="submission" date="2020-05" db="EMBL/GenBank/DDBJ databases">
        <authorList>
            <person name="Mo P."/>
        </authorList>
    </citation>
    <scope>NUCLEOTIDE SEQUENCE [LARGE SCALE GENOMIC DNA]</scope>
    <source>
        <strain evidence="6 7">Gen01</strain>
    </source>
</reference>
<dbReference type="AlphaFoldDB" id="A0A6M6JG74"/>
<dbReference type="Gene3D" id="3.40.50.1980">
    <property type="entry name" value="Nitrogenase molybdenum iron protein domain"/>
    <property type="match status" value="1"/>
</dbReference>
<comment type="subcellular location">
    <subcellularLocation>
        <location evidence="1">Cell envelope</location>
    </subcellularLocation>
</comment>
<dbReference type="RefSeq" id="WP_172156868.1">
    <property type="nucleotide sequence ID" value="NZ_CP053564.1"/>
</dbReference>
<evidence type="ECO:0000313" key="6">
    <source>
        <dbReference type="EMBL" id="QJY46050.1"/>
    </source>
</evidence>
<proteinExistence type="predicted"/>
<dbReference type="EMBL" id="CP053564">
    <property type="protein sequence ID" value="QJY46050.1"/>
    <property type="molecule type" value="Genomic_DNA"/>
</dbReference>
<dbReference type="InterPro" id="IPR050492">
    <property type="entry name" value="Bact_metal-bind_prot9"/>
</dbReference>
<name>A0A6M6JG74_9PSEU</name>
<dbReference type="PROSITE" id="PS51257">
    <property type="entry name" value="PROKAR_LIPOPROTEIN"/>
    <property type="match status" value="1"/>
</dbReference>
<keyword evidence="4 5" id="KW-0732">Signal</keyword>
<dbReference type="KEGG" id="pbro:HOP40_09745"/>
<evidence type="ECO:0000256" key="2">
    <source>
        <dbReference type="ARBA" id="ARBA00022448"/>
    </source>
</evidence>
<keyword evidence="3" id="KW-0479">Metal-binding</keyword>
<evidence type="ECO:0000256" key="3">
    <source>
        <dbReference type="ARBA" id="ARBA00022723"/>
    </source>
</evidence>
<evidence type="ECO:0000256" key="4">
    <source>
        <dbReference type="ARBA" id="ARBA00022729"/>
    </source>
</evidence>
<organism evidence="6 7">
    <name type="scientific">Pseudonocardia broussonetiae</name>
    <dbReference type="NCBI Taxonomy" id="2736640"/>
    <lineage>
        <taxon>Bacteria</taxon>
        <taxon>Bacillati</taxon>
        <taxon>Actinomycetota</taxon>
        <taxon>Actinomycetes</taxon>
        <taxon>Pseudonocardiales</taxon>
        <taxon>Pseudonocardiaceae</taxon>
        <taxon>Pseudonocardia</taxon>
    </lineage>
</organism>
<dbReference type="Proteomes" id="UP000505377">
    <property type="component" value="Chromosome"/>
</dbReference>
<accession>A0A6M6JG74</accession>
<dbReference type="PANTHER" id="PTHR42953:SF1">
    <property type="entry name" value="METAL-BINDING PROTEIN HI_0362-RELATED"/>
    <property type="match status" value="1"/>
</dbReference>
<keyword evidence="7" id="KW-1185">Reference proteome</keyword>
<dbReference type="GO" id="GO:0030313">
    <property type="term" value="C:cell envelope"/>
    <property type="evidence" value="ECO:0007669"/>
    <property type="project" value="UniProtKB-SubCell"/>
</dbReference>
<sequence length="325" mass="32545">MRLRPLVGATTALAALALAGCGSGAAGPGGASPAADDGTLTVVASTNVYGSIAQAVGGDTVTVESLIDDPAADPHSYESTPADAATVAGGDVVVFNGGGYDEFMPQLLENAGGEPAVIDVAALSGLVPADAGEPHDEGEAHSEEEHGAFNEHFWYSLPTMQALAQRLAQDLGAADAANAATYTANAEAFSASIDGLIERTEAVGASVPGGRVAVTEPVPGYLVETAGLIDATPPEFAEAVEEDTDPPAAVVAQTLALFDPTSLDPLRALILNAQTETPTTGQVRAAADAAGVPVVEVTETLPAGTDYLGWMTAQVESLASALNPV</sequence>
<dbReference type="GO" id="GO:0030001">
    <property type="term" value="P:metal ion transport"/>
    <property type="evidence" value="ECO:0007669"/>
    <property type="project" value="InterPro"/>
</dbReference>
<evidence type="ECO:0000313" key="7">
    <source>
        <dbReference type="Proteomes" id="UP000505377"/>
    </source>
</evidence>
<evidence type="ECO:0000256" key="5">
    <source>
        <dbReference type="SAM" id="SignalP"/>
    </source>
</evidence>
<dbReference type="GO" id="GO:0046872">
    <property type="term" value="F:metal ion binding"/>
    <property type="evidence" value="ECO:0007669"/>
    <property type="project" value="UniProtKB-KW"/>
</dbReference>
<dbReference type="Pfam" id="PF01297">
    <property type="entry name" value="ZnuA"/>
    <property type="match status" value="1"/>
</dbReference>
<protein>
    <submittedName>
        <fullName evidence="6">Zinc ABC transporter solute-binding protein</fullName>
    </submittedName>
</protein>